<comment type="caution">
    <text evidence="1">The sequence shown here is derived from an EMBL/GenBank/DDBJ whole genome shotgun (WGS) entry which is preliminary data.</text>
</comment>
<sequence>MTRQLLQLGIALCCSSPEPGMSLDSTLCSIFGVAVPIPASVQCCNSSRADCFTNWSPQQREGMKTLACRSYFCSTDRD</sequence>
<dbReference type="AlphaFoldDB" id="A0A9Q1FPN4"/>
<accession>A0A9Q1FPN4</accession>
<dbReference type="EMBL" id="JAINUF010000004">
    <property type="protein sequence ID" value="KAJ8363428.1"/>
    <property type="molecule type" value="Genomic_DNA"/>
</dbReference>
<name>A0A9Q1FPN4_SYNKA</name>
<dbReference type="Proteomes" id="UP001152622">
    <property type="component" value="Chromosome 4"/>
</dbReference>
<reference evidence="1" key="1">
    <citation type="journal article" date="2023" name="Science">
        <title>Genome structures resolve the early diversification of teleost fishes.</title>
        <authorList>
            <person name="Parey E."/>
            <person name="Louis A."/>
            <person name="Montfort J."/>
            <person name="Bouchez O."/>
            <person name="Roques C."/>
            <person name="Iampietro C."/>
            <person name="Lluch J."/>
            <person name="Castinel A."/>
            <person name="Donnadieu C."/>
            <person name="Desvignes T."/>
            <person name="Floi Bucao C."/>
            <person name="Jouanno E."/>
            <person name="Wen M."/>
            <person name="Mejri S."/>
            <person name="Dirks R."/>
            <person name="Jansen H."/>
            <person name="Henkel C."/>
            <person name="Chen W.J."/>
            <person name="Zahm M."/>
            <person name="Cabau C."/>
            <person name="Klopp C."/>
            <person name="Thompson A.W."/>
            <person name="Robinson-Rechavi M."/>
            <person name="Braasch I."/>
            <person name="Lecointre G."/>
            <person name="Bobe J."/>
            <person name="Postlethwait J.H."/>
            <person name="Berthelot C."/>
            <person name="Roest Crollius H."/>
            <person name="Guiguen Y."/>
        </authorList>
    </citation>
    <scope>NUCLEOTIDE SEQUENCE</scope>
    <source>
        <strain evidence="1">WJC10195</strain>
    </source>
</reference>
<evidence type="ECO:0000313" key="2">
    <source>
        <dbReference type="Proteomes" id="UP001152622"/>
    </source>
</evidence>
<organism evidence="1 2">
    <name type="scientific">Synaphobranchus kaupii</name>
    <name type="common">Kaup's arrowtooth eel</name>
    <dbReference type="NCBI Taxonomy" id="118154"/>
    <lineage>
        <taxon>Eukaryota</taxon>
        <taxon>Metazoa</taxon>
        <taxon>Chordata</taxon>
        <taxon>Craniata</taxon>
        <taxon>Vertebrata</taxon>
        <taxon>Euteleostomi</taxon>
        <taxon>Actinopterygii</taxon>
        <taxon>Neopterygii</taxon>
        <taxon>Teleostei</taxon>
        <taxon>Anguilliformes</taxon>
        <taxon>Synaphobranchidae</taxon>
        <taxon>Synaphobranchus</taxon>
    </lineage>
</organism>
<protein>
    <submittedName>
        <fullName evidence="1">Uncharacterized protein</fullName>
    </submittedName>
</protein>
<proteinExistence type="predicted"/>
<keyword evidence="2" id="KW-1185">Reference proteome</keyword>
<gene>
    <name evidence="1" type="ORF">SKAU_G00122590</name>
</gene>
<evidence type="ECO:0000313" key="1">
    <source>
        <dbReference type="EMBL" id="KAJ8363428.1"/>
    </source>
</evidence>